<sequence length="86" mass="9206">MKRIFLAIGLITTLGFLSCSSDDDGAKSNCQSCNTSSSIKVEICDNGDDTFTYTAGDLTDTVTQEELDDAELTPKEFIDLACLVGL</sequence>
<evidence type="ECO:0000313" key="2">
    <source>
        <dbReference type="Proteomes" id="UP000050827"/>
    </source>
</evidence>
<evidence type="ECO:0000313" key="1">
    <source>
        <dbReference type="EMBL" id="KQC30699.1"/>
    </source>
</evidence>
<dbReference type="OrthoDB" id="1161488at2"/>
<evidence type="ECO:0008006" key="3">
    <source>
        <dbReference type="Google" id="ProtNLM"/>
    </source>
</evidence>
<gene>
    <name evidence="1" type="ORF">AAY42_13020</name>
</gene>
<keyword evidence="2" id="KW-1185">Reference proteome</keyword>
<reference evidence="1 2" key="1">
    <citation type="submission" date="2015-04" db="EMBL/GenBank/DDBJ databases">
        <title>Complete genome of flavobacterium.</title>
        <authorList>
            <person name="Kwon Y.M."/>
            <person name="Kim S.-J."/>
        </authorList>
    </citation>
    <scope>NUCLEOTIDE SEQUENCE [LARGE SCALE GENOMIC DNA]</scope>
    <source>
        <strain evidence="1 2">DK169</strain>
    </source>
</reference>
<accession>A0A0N8WG73</accession>
<dbReference type="Proteomes" id="UP000050827">
    <property type="component" value="Unassembled WGS sequence"/>
</dbReference>
<protein>
    <recommendedName>
        <fullName evidence="3">Lipoprotein</fullName>
    </recommendedName>
</protein>
<dbReference type="EMBL" id="LCTZ01000002">
    <property type="protein sequence ID" value="KQC30699.1"/>
    <property type="molecule type" value="Genomic_DNA"/>
</dbReference>
<proteinExistence type="predicted"/>
<name>A0A0N8WG73_9FLAO</name>
<dbReference type="RefSeq" id="WP_055395912.1">
    <property type="nucleotide sequence ID" value="NZ_LCTZ01000002.1"/>
</dbReference>
<dbReference type="AlphaFoldDB" id="A0A0N8WG73"/>
<dbReference type="STRING" id="346185.AAY42_13020"/>
<organism evidence="1 2">
    <name type="scientific">Flagellimonas eckloniae</name>
    <dbReference type="NCBI Taxonomy" id="346185"/>
    <lineage>
        <taxon>Bacteria</taxon>
        <taxon>Pseudomonadati</taxon>
        <taxon>Bacteroidota</taxon>
        <taxon>Flavobacteriia</taxon>
        <taxon>Flavobacteriales</taxon>
        <taxon>Flavobacteriaceae</taxon>
        <taxon>Flagellimonas</taxon>
    </lineage>
</organism>
<comment type="caution">
    <text evidence="1">The sequence shown here is derived from an EMBL/GenBank/DDBJ whole genome shotgun (WGS) entry which is preliminary data.</text>
</comment>
<dbReference type="PROSITE" id="PS51257">
    <property type="entry name" value="PROKAR_LIPOPROTEIN"/>
    <property type="match status" value="1"/>
</dbReference>